<organism evidence="5 6">
    <name type="scientific">Gossypium harknessii</name>
    <dbReference type="NCBI Taxonomy" id="34285"/>
    <lineage>
        <taxon>Eukaryota</taxon>
        <taxon>Viridiplantae</taxon>
        <taxon>Streptophyta</taxon>
        <taxon>Embryophyta</taxon>
        <taxon>Tracheophyta</taxon>
        <taxon>Spermatophyta</taxon>
        <taxon>Magnoliopsida</taxon>
        <taxon>eudicotyledons</taxon>
        <taxon>Gunneridae</taxon>
        <taxon>Pentapetalae</taxon>
        <taxon>rosids</taxon>
        <taxon>malvids</taxon>
        <taxon>Malvales</taxon>
        <taxon>Malvaceae</taxon>
        <taxon>Malvoideae</taxon>
        <taxon>Gossypium</taxon>
    </lineage>
</organism>
<dbReference type="GO" id="GO:0003676">
    <property type="term" value="F:nucleic acid binding"/>
    <property type="evidence" value="ECO:0007669"/>
    <property type="project" value="InterPro"/>
</dbReference>
<evidence type="ECO:0000256" key="3">
    <source>
        <dbReference type="ARBA" id="ARBA00022946"/>
    </source>
</evidence>
<dbReference type="EMBL" id="JABFAD010000013">
    <property type="protein sequence ID" value="MBA0816482.1"/>
    <property type="molecule type" value="Genomic_DNA"/>
</dbReference>
<sequence>MAALSLHNFNHLVSILSSPSSSSFWNLSFAFKNEVRFKKGKFLVFLSTHSNPKILKSNKKSRFGQRITPYDTDEEEEEDEDEEFDDNDDGMAGDDWLMNDDFAQPHEYVVNGKKIKSRKGSGKEGNRRLQEQRKGSKALKSRQGLIISEDQMDVRHGNDGLKRKSVGNSYHTSTKTKEAGSFDVDGGRMLVSKTSRENRYQRLSDEIDLDEKWFPLLDYLSTFGLKDTHFIQMYERHMPSLQINVCSAQERLDYLLSVGVKQRDVRRILSRQPQILEYTVENNLKSHVAFLMSLGIPSSRIGQIIACAPSLFSYSVENSLKPTVRYLIEEVGINEHDLGKVVQLSPQILVQRIDISWNTRYMFLSKELGAPRDSIVKMVKKHPQLLHYSIDDGLLPRINFLRSIGMRNSDILKVLTSLTQVLSLSLEDNLKPKYLYLINELNNEVHSLTKYPMYLSLSLDQRIRPRHRFLVSLKKAPKGPFPLSSLVPSDECFCQQWAGTSLDKYLAFRQRLLLKEFAKKYEKYSLTLLRGFGMIPETTIYHSLWSDEGNLKVRISSEILILTLYSSM</sequence>
<proteinExistence type="inferred from homology"/>
<accession>A0A7J9I2Y1</accession>
<dbReference type="Proteomes" id="UP000593560">
    <property type="component" value="Unassembled WGS sequence"/>
</dbReference>
<dbReference type="FunFam" id="1.25.70.10:FF:000006">
    <property type="entry name" value="Transcription termination factor MTERF9, chloroplastic"/>
    <property type="match status" value="1"/>
</dbReference>
<evidence type="ECO:0000256" key="4">
    <source>
        <dbReference type="SAM" id="MobiDB-lite"/>
    </source>
</evidence>
<gene>
    <name evidence="5" type="ORF">Gohar_001143</name>
</gene>
<evidence type="ECO:0000313" key="5">
    <source>
        <dbReference type="EMBL" id="MBA0816482.1"/>
    </source>
</evidence>
<dbReference type="Pfam" id="PF02536">
    <property type="entry name" value="mTERF"/>
    <property type="match status" value="1"/>
</dbReference>
<comment type="similarity">
    <text evidence="1">Belongs to the mTERF family.</text>
</comment>
<feature type="non-terminal residue" evidence="5">
    <location>
        <position position="1"/>
    </location>
</feature>
<dbReference type="PANTHER" id="PTHR13068:SF151">
    <property type="entry name" value="TRANSCRIPTION TERMINATION FACTOR MTERF9, CHLOROPLASTIC"/>
    <property type="match status" value="1"/>
</dbReference>
<keyword evidence="6" id="KW-1185">Reference proteome</keyword>
<name>A0A7J9I2Y1_9ROSI</name>
<dbReference type="AlphaFoldDB" id="A0A7J9I2Y1"/>
<evidence type="ECO:0008006" key="7">
    <source>
        <dbReference type="Google" id="ProtNLM"/>
    </source>
</evidence>
<dbReference type="InterPro" id="IPR003690">
    <property type="entry name" value="MTERF"/>
</dbReference>
<keyword evidence="3" id="KW-0809">Transit peptide</keyword>
<keyword evidence="2" id="KW-0804">Transcription</keyword>
<comment type="caution">
    <text evidence="5">The sequence shown here is derived from an EMBL/GenBank/DDBJ whole genome shotgun (WGS) entry which is preliminary data.</text>
</comment>
<reference evidence="5 6" key="1">
    <citation type="journal article" date="2019" name="Genome Biol. Evol.">
        <title>Insights into the evolution of the New World diploid cottons (Gossypium, subgenus Houzingenia) based on genome sequencing.</title>
        <authorList>
            <person name="Grover C.E."/>
            <person name="Arick M.A. 2nd"/>
            <person name="Thrash A."/>
            <person name="Conover J.L."/>
            <person name="Sanders W.S."/>
            <person name="Peterson D.G."/>
            <person name="Frelichowski J.E."/>
            <person name="Scheffler J.A."/>
            <person name="Scheffler B.E."/>
            <person name="Wendel J.F."/>
        </authorList>
    </citation>
    <scope>NUCLEOTIDE SEQUENCE [LARGE SCALE GENOMIC DNA]</scope>
    <source>
        <strain evidence="5">0</strain>
        <tissue evidence="5">Leaf</tissue>
    </source>
</reference>
<feature type="region of interest" description="Disordered" evidence="4">
    <location>
        <begin position="65"/>
        <end position="90"/>
    </location>
</feature>
<feature type="compositionally biased region" description="Acidic residues" evidence="4">
    <location>
        <begin position="71"/>
        <end position="90"/>
    </location>
</feature>
<dbReference type="PANTHER" id="PTHR13068">
    <property type="entry name" value="CGI-12 PROTEIN-RELATED"/>
    <property type="match status" value="1"/>
</dbReference>
<protein>
    <recommendedName>
        <fullName evidence="7">Transcription termination factor MTERF9, chloroplastic</fullName>
    </recommendedName>
</protein>
<dbReference type="GO" id="GO:0006353">
    <property type="term" value="P:DNA-templated transcription termination"/>
    <property type="evidence" value="ECO:0007669"/>
    <property type="project" value="UniProtKB-KW"/>
</dbReference>
<dbReference type="OrthoDB" id="637682at2759"/>
<keyword evidence="2" id="KW-0806">Transcription termination</keyword>
<dbReference type="GO" id="GO:0032502">
    <property type="term" value="P:developmental process"/>
    <property type="evidence" value="ECO:0007669"/>
    <property type="project" value="TreeGrafter"/>
</dbReference>
<evidence type="ECO:0000256" key="1">
    <source>
        <dbReference type="ARBA" id="ARBA00007692"/>
    </source>
</evidence>
<feature type="compositionally biased region" description="Basic and acidic residues" evidence="4">
    <location>
        <begin position="121"/>
        <end position="134"/>
    </location>
</feature>
<dbReference type="Gene3D" id="1.25.70.10">
    <property type="entry name" value="Transcription termination factor 3, mitochondrial"/>
    <property type="match status" value="1"/>
</dbReference>
<evidence type="ECO:0000256" key="2">
    <source>
        <dbReference type="ARBA" id="ARBA00022472"/>
    </source>
</evidence>
<feature type="region of interest" description="Disordered" evidence="4">
    <location>
        <begin position="108"/>
        <end position="143"/>
    </location>
</feature>
<dbReference type="SMART" id="SM00733">
    <property type="entry name" value="Mterf"/>
    <property type="match status" value="6"/>
</dbReference>
<evidence type="ECO:0000313" key="6">
    <source>
        <dbReference type="Proteomes" id="UP000593560"/>
    </source>
</evidence>
<keyword evidence="2" id="KW-0805">Transcription regulation</keyword>
<dbReference type="InterPro" id="IPR038538">
    <property type="entry name" value="MTERF_sf"/>
</dbReference>